<dbReference type="AlphaFoldDB" id="A0A0F9UJD9"/>
<evidence type="ECO:0000313" key="1">
    <source>
        <dbReference type="EMBL" id="KKN53733.1"/>
    </source>
</evidence>
<comment type="caution">
    <text evidence="1">The sequence shown here is derived from an EMBL/GenBank/DDBJ whole genome shotgun (WGS) entry which is preliminary data.</text>
</comment>
<organism evidence="1">
    <name type="scientific">marine sediment metagenome</name>
    <dbReference type="NCBI Taxonomy" id="412755"/>
    <lineage>
        <taxon>unclassified sequences</taxon>
        <taxon>metagenomes</taxon>
        <taxon>ecological metagenomes</taxon>
    </lineage>
</organism>
<dbReference type="EMBL" id="LAZR01000958">
    <property type="protein sequence ID" value="KKN53733.1"/>
    <property type="molecule type" value="Genomic_DNA"/>
</dbReference>
<protein>
    <submittedName>
        <fullName evidence="1">Uncharacterized protein</fullName>
    </submittedName>
</protein>
<accession>A0A0F9UJD9</accession>
<proteinExistence type="predicted"/>
<name>A0A0F9UJD9_9ZZZZ</name>
<reference evidence="1" key="1">
    <citation type="journal article" date="2015" name="Nature">
        <title>Complex archaea that bridge the gap between prokaryotes and eukaryotes.</title>
        <authorList>
            <person name="Spang A."/>
            <person name="Saw J.H."/>
            <person name="Jorgensen S.L."/>
            <person name="Zaremba-Niedzwiedzka K."/>
            <person name="Martijn J."/>
            <person name="Lind A.E."/>
            <person name="van Eijk R."/>
            <person name="Schleper C."/>
            <person name="Guy L."/>
            <person name="Ettema T.J."/>
        </authorList>
    </citation>
    <scope>NUCLEOTIDE SEQUENCE</scope>
</reference>
<gene>
    <name evidence="1" type="ORF">LCGC14_0599430</name>
</gene>
<sequence length="284" mass="33026">MKLEGTKMRRKVFLTIALFILASQGYMVNGQFTSAEIAQRQEIEEFLKTAEIVSSADIPEGVTKPIRLFLKKGDVERSGAWKNPKGVQKGHLEGWQYEIAAYEMDKLLDLNLVPPTVEREFKGKSGSLQFWVETEFSELDVFEQKIGIPRSRFYNKENMKYLTRAFDSLIGNDDRTQQNIRYMKDWCLCLIDHSRSFRSNKKYTKKLMYGAKGLKKAGGRPMLFKRLPRTFVEKVKALNYDNIKNAVGPYLKEKEIKAILLRKELLLKEIEEMVKEQGEDKVLY</sequence>